<reference evidence="1 2" key="1">
    <citation type="submission" date="2016-12" db="EMBL/GenBank/DDBJ databases">
        <authorList>
            <person name="Song W.-J."/>
            <person name="Kurnit D.M."/>
        </authorList>
    </citation>
    <scope>NUCLEOTIDE SEQUENCE [LARGE SCALE GENOMIC DNA]</scope>
    <source>
        <strain evidence="1 2">DSM 18488</strain>
    </source>
</reference>
<dbReference type="OrthoDB" id="9794638at2"/>
<evidence type="ECO:0000313" key="1">
    <source>
        <dbReference type="EMBL" id="SHO47179.1"/>
    </source>
</evidence>
<proteinExistence type="predicted"/>
<dbReference type="EMBL" id="FRFE01000007">
    <property type="protein sequence ID" value="SHO47179.1"/>
    <property type="molecule type" value="Genomic_DNA"/>
</dbReference>
<evidence type="ECO:0000313" key="2">
    <source>
        <dbReference type="Proteomes" id="UP000184603"/>
    </source>
</evidence>
<dbReference type="Proteomes" id="UP000184603">
    <property type="component" value="Unassembled WGS sequence"/>
</dbReference>
<gene>
    <name evidence="1" type="ORF">SAMN02745220_01771</name>
</gene>
<dbReference type="AlphaFoldDB" id="A0A1M7Y4V0"/>
<sequence length="45" mass="4695">MIRVALGAKNGLYPCLTTIVGAEPDNTPNWVTGAHMGIMNHASGD</sequence>
<accession>A0A1M7Y4V0</accession>
<keyword evidence="2" id="KW-1185">Reference proteome</keyword>
<name>A0A1M7Y4V0_9BACT</name>
<protein>
    <submittedName>
        <fullName evidence="1">Uncharacterized protein</fullName>
    </submittedName>
</protein>
<organism evidence="1 2">
    <name type="scientific">Desulfopila aestuarii DSM 18488</name>
    <dbReference type="NCBI Taxonomy" id="1121416"/>
    <lineage>
        <taxon>Bacteria</taxon>
        <taxon>Pseudomonadati</taxon>
        <taxon>Thermodesulfobacteriota</taxon>
        <taxon>Desulfobulbia</taxon>
        <taxon>Desulfobulbales</taxon>
        <taxon>Desulfocapsaceae</taxon>
        <taxon>Desulfopila</taxon>
    </lineage>
</organism>
<dbReference type="RefSeq" id="WP_159441261.1">
    <property type="nucleotide sequence ID" value="NZ_FRFE01000007.1"/>
</dbReference>